<reference evidence="3 4" key="1">
    <citation type="submission" date="2013-02" db="EMBL/GenBank/DDBJ databases">
        <title>The Genome Sequence of Acinetobacter bereziniae NIPH 3.</title>
        <authorList>
            <consortium name="The Broad Institute Genome Sequencing Platform"/>
            <consortium name="The Broad Institute Genome Sequencing Center for Infectious Disease"/>
            <person name="Cerqueira G."/>
            <person name="Feldgarden M."/>
            <person name="Courvalin P."/>
            <person name="Perichon B."/>
            <person name="Grillot-Courvalin C."/>
            <person name="Clermont D."/>
            <person name="Rocha E."/>
            <person name="Yoon E.-J."/>
            <person name="Nemec A."/>
            <person name="Walker B."/>
            <person name="Young S.K."/>
            <person name="Zeng Q."/>
            <person name="Gargeya S."/>
            <person name="Fitzgerald M."/>
            <person name="Haas B."/>
            <person name="Abouelleil A."/>
            <person name="Alvarado L."/>
            <person name="Arachchi H.M."/>
            <person name="Berlin A.M."/>
            <person name="Chapman S.B."/>
            <person name="Dewar J."/>
            <person name="Goldberg J."/>
            <person name="Griggs A."/>
            <person name="Gujja S."/>
            <person name="Hansen M."/>
            <person name="Howarth C."/>
            <person name="Imamovic A."/>
            <person name="Larimer J."/>
            <person name="McCowan C."/>
            <person name="Murphy C."/>
            <person name="Neiman D."/>
            <person name="Pearson M."/>
            <person name="Priest M."/>
            <person name="Roberts A."/>
            <person name="Saif S."/>
            <person name="Shea T."/>
            <person name="Sisk P."/>
            <person name="Sykes S."/>
            <person name="Wortman J."/>
            <person name="Nusbaum C."/>
            <person name="Birren B."/>
        </authorList>
    </citation>
    <scope>NUCLEOTIDE SEQUENCE [LARGE SCALE GENOMIC DNA]</scope>
    <source>
        <strain evidence="3 4">NIPH 3</strain>
    </source>
</reference>
<dbReference type="EMBL" id="APPK01000059">
    <property type="protein sequence ID" value="ENV19760.1"/>
    <property type="molecule type" value="Genomic_DNA"/>
</dbReference>
<evidence type="ECO:0000256" key="2">
    <source>
        <dbReference type="ARBA" id="ARBA00022908"/>
    </source>
</evidence>
<dbReference type="PANTHER" id="PTHR30629">
    <property type="entry name" value="PROPHAGE INTEGRASE"/>
    <property type="match status" value="1"/>
</dbReference>
<proteinExistence type="inferred from homology"/>
<evidence type="ECO:0000313" key="3">
    <source>
        <dbReference type="EMBL" id="ENV19760.1"/>
    </source>
</evidence>
<evidence type="ECO:0008006" key="5">
    <source>
        <dbReference type="Google" id="ProtNLM"/>
    </source>
</evidence>
<comment type="caution">
    <text evidence="3">The sequence shown here is derived from an EMBL/GenBank/DDBJ whole genome shotgun (WGS) entry which is preliminary data.</text>
</comment>
<gene>
    <name evidence="3" type="ORF">F963_04399</name>
</gene>
<name>N8YKF2_ACIBZ</name>
<dbReference type="InterPro" id="IPR050808">
    <property type="entry name" value="Phage_Integrase"/>
</dbReference>
<dbReference type="AlphaFoldDB" id="N8YKF2"/>
<dbReference type="PATRIC" id="fig|1217651.3.peg.4342"/>
<comment type="similarity">
    <text evidence="1">Belongs to the 'phage' integrase family.</text>
</comment>
<keyword evidence="2" id="KW-0229">DNA integration</keyword>
<dbReference type="Proteomes" id="UP000013270">
    <property type="component" value="Unassembled WGS sequence"/>
</dbReference>
<accession>N8YKF2</accession>
<dbReference type="GO" id="GO:0015074">
    <property type="term" value="P:DNA integration"/>
    <property type="evidence" value="ECO:0007669"/>
    <property type="project" value="UniProtKB-KW"/>
</dbReference>
<evidence type="ECO:0000313" key="4">
    <source>
        <dbReference type="Proteomes" id="UP000013270"/>
    </source>
</evidence>
<protein>
    <recommendedName>
        <fullName evidence="5">Tyr recombinase domain-containing protein</fullName>
    </recommendedName>
</protein>
<sequence length="61" mass="7183">MVFGLVSTTLHKQGYMHDAIEIQLAHQVGNAVSRSYNHAQQLEYRIEMMQKWADFIDEMRD</sequence>
<dbReference type="PANTHER" id="PTHR30629:SF2">
    <property type="entry name" value="PROPHAGE INTEGRASE INTS-RELATED"/>
    <property type="match status" value="1"/>
</dbReference>
<organism evidence="3 4">
    <name type="scientific">Acinetobacter bereziniae NIPH 3</name>
    <dbReference type="NCBI Taxonomy" id="1217651"/>
    <lineage>
        <taxon>Bacteria</taxon>
        <taxon>Pseudomonadati</taxon>
        <taxon>Pseudomonadota</taxon>
        <taxon>Gammaproteobacteria</taxon>
        <taxon>Moraxellales</taxon>
        <taxon>Moraxellaceae</taxon>
        <taxon>Acinetobacter</taxon>
    </lineage>
</organism>
<evidence type="ECO:0000256" key="1">
    <source>
        <dbReference type="ARBA" id="ARBA00008857"/>
    </source>
</evidence>
<dbReference type="HOGENOM" id="CLU_027562_43_0_6"/>